<dbReference type="InterPro" id="IPR006140">
    <property type="entry name" value="D-isomer_DH_NAD-bd"/>
</dbReference>
<comment type="similarity">
    <text evidence="1 3">Belongs to the D-isomer specific 2-hydroxyacid dehydrogenase family.</text>
</comment>
<dbReference type="CDD" id="cd05301">
    <property type="entry name" value="GDH"/>
    <property type="match status" value="1"/>
</dbReference>
<protein>
    <submittedName>
        <fullName evidence="6">D-glycerate dehydrogenase</fullName>
    </submittedName>
</protein>
<keyword evidence="2 3" id="KW-0560">Oxidoreductase</keyword>
<organism evidence="6 7">
    <name type="scientific">Ornithinibacter aureus</name>
    <dbReference type="NCBI Taxonomy" id="622664"/>
    <lineage>
        <taxon>Bacteria</taxon>
        <taxon>Bacillati</taxon>
        <taxon>Actinomycetota</taxon>
        <taxon>Actinomycetes</taxon>
        <taxon>Micrococcales</taxon>
        <taxon>Intrasporangiaceae</taxon>
        <taxon>Ornithinibacter</taxon>
    </lineage>
</organism>
<feature type="domain" description="D-isomer specific 2-hydroxyacid dehydrogenase catalytic" evidence="4">
    <location>
        <begin position="6"/>
        <end position="321"/>
    </location>
</feature>
<evidence type="ECO:0000256" key="2">
    <source>
        <dbReference type="ARBA" id="ARBA00023002"/>
    </source>
</evidence>
<dbReference type="InterPro" id="IPR050223">
    <property type="entry name" value="D-isomer_2-hydroxyacid_DH"/>
</dbReference>
<evidence type="ECO:0000313" key="7">
    <source>
        <dbReference type="Proteomes" id="UP001500390"/>
    </source>
</evidence>
<dbReference type="PANTHER" id="PTHR10996">
    <property type="entry name" value="2-HYDROXYACID DEHYDROGENASE-RELATED"/>
    <property type="match status" value="1"/>
</dbReference>
<dbReference type="Proteomes" id="UP001500390">
    <property type="component" value="Unassembled WGS sequence"/>
</dbReference>
<dbReference type="SUPFAM" id="SSF52283">
    <property type="entry name" value="Formate/glycerate dehydrogenase catalytic domain-like"/>
    <property type="match status" value="1"/>
</dbReference>
<dbReference type="Pfam" id="PF02826">
    <property type="entry name" value="2-Hacid_dh_C"/>
    <property type="match status" value="1"/>
</dbReference>
<dbReference type="InterPro" id="IPR036291">
    <property type="entry name" value="NAD(P)-bd_dom_sf"/>
</dbReference>
<feature type="domain" description="D-isomer specific 2-hydroxyacid dehydrogenase NAD-binding" evidence="5">
    <location>
        <begin position="112"/>
        <end position="290"/>
    </location>
</feature>
<proteinExistence type="inferred from homology"/>
<dbReference type="Pfam" id="PF00389">
    <property type="entry name" value="2-Hacid_dh"/>
    <property type="match status" value="1"/>
</dbReference>
<evidence type="ECO:0000259" key="5">
    <source>
        <dbReference type="Pfam" id="PF02826"/>
    </source>
</evidence>
<dbReference type="SUPFAM" id="SSF51735">
    <property type="entry name" value="NAD(P)-binding Rossmann-fold domains"/>
    <property type="match status" value="1"/>
</dbReference>
<gene>
    <name evidence="6" type="ORF">GCM10023153_31930</name>
</gene>
<comment type="caution">
    <text evidence="6">The sequence shown here is derived from an EMBL/GenBank/DDBJ whole genome shotgun (WGS) entry which is preliminary data.</text>
</comment>
<dbReference type="InterPro" id="IPR006139">
    <property type="entry name" value="D-isomer_2_OHA_DH_cat_dom"/>
</dbReference>
<dbReference type="PANTHER" id="PTHR10996:SF257">
    <property type="entry name" value="GLYOXYLATE REDUCTASE 1"/>
    <property type="match status" value="1"/>
</dbReference>
<evidence type="ECO:0000256" key="1">
    <source>
        <dbReference type="ARBA" id="ARBA00005854"/>
    </source>
</evidence>
<sequence length="323" mass="33194">MTVGRVLVTAQVVGDAVARLREAGHDVVFRDVDAPMPRGELLAALPGVDALVSMLVDRVDAEVLDAAGPGLRVVANVAVGYDNLDVAACRERAVVVTNTPGVLTDATADIAMSLILMSTRGLGAAERRVRTGTPWRWSLTAHLGVGLRGKTLGIVGPGAIGLATTRRAKAFGMEVLLSGRSSPDPAVVGELDARVVDLDALLTASDVVSLHCPLTPATRHLIGERELRLMRPGAHLVNTSRGPVVDEAALVAALAAGEIAGAGLDVFEDEPRVHPGLLGREDVVLLPHVGSATVETRTAMADLAVANVLAVLAGAPALTPVGG</sequence>
<dbReference type="EMBL" id="BAABFX010000048">
    <property type="protein sequence ID" value="GAA4402663.1"/>
    <property type="molecule type" value="Genomic_DNA"/>
</dbReference>
<evidence type="ECO:0000313" key="6">
    <source>
        <dbReference type="EMBL" id="GAA4402663.1"/>
    </source>
</evidence>
<dbReference type="InterPro" id="IPR029753">
    <property type="entry name" value="D-isomer_DH_CS"/>
</dbReference>
<reference evidence="7" key="1">
    <citation type="journal article" date="2019" name="Int. J. Syst. Evol. Microbiol.">
        <title>The Global Catalogue of Microorganisms (GCM) 10K type strain sequencing project: providing services to taxonomists for standard genome sequencing and annotation.</title>
        <authorList>
            <consortium name="The Broad Institute Genomics Platform"/>
            <consortium name="The Broad Institute Genome Sequencing Center for Infectious Disease"/>
            <person name="Wu L."/>
            <person name="Ma J."/>
        </authorList>
    </citation>
    <scope>NUCLEOTIDE SEQUENCE [LARGE SCALE GENOMIC DNA]</scope>
    <source>
        <strain evidence="7">JCM 17738</strain>
    </source>
</reference>
<dbReference type="Gene3D" id="3.40.50.720">
    <property type="entry name" value="NAD(P)-binding Rossmann-like Domain"/>
    <property type="match status" value="2"/>
</dbReference>
<evidence type="ECO:0000256" key="3">
    <source>
        <dbReference type="RuleBase" id="RU003719"/>
    </source>
</evidence>
<keyword evidence="7" id="KW-1185">Reference proteome</keyword>
<name>A0ABP8K9A0_9MICO</name>
<accession>A0ABP8K9A0</accession>
<evidence type="ECO:0000259" key="4">
    <source>
        <dbReference type="Pfam" id="PF00389"/>
    </source>
</evidence>
<dbReference type="PROSITE" id="PS00670">
    <property type="entry name" value="D_2_HYDROXYACID_DH_2"/>
    <property type="match status" value="1"/>
</dbReference>